<feature type="signal peptide" evidence="1">
    <location>
        <begin position="1"/>
        <end position="25"/>
    </location>
</feature>
<dbReference type="HOGENOM" id="CLU_1337708_0_0_1"/>
<gene>
    <name evidence="2" type="ORF">LALA0_S12e00122g</name>
</gene>
<sequence length="205" mass="22980">MRIIHFFPDLIAVICVAADFELVTALMNISDVDTLLQTPLNLFTESDRLLISDGFTFTNTSKTVRDVLELYQLDTPAATPGCLVFFDNEGNEIAREDSDTSDYPEAIMTSYEDARNQAQDPSIEDDKDAVDEQLLLQHANEVLNALQEKNELEKRGNPTNYICGFNWDNCRSYTNCNKEYSPGSGMQCKCIGAKKGPKACLTRKK</sequence>
<feature type="chain" id="PRO_5002203535" evidence="1">
    <location>
        <begin position="26"/>
        <end position="205"/>
    </location>
</feature>
<dbReference type="EMBL" id="LN736371">
    <property type="protein sequence ID" value="CEP64496.1"/>
    <property type="molecule type" value="Genomic_DNA"/>
</dbReference>
<name>A0A0C7NDV4_9SACH</name>
<evidence type="ECO:0000313" key="3">
    <source>
        <dbReference type="Proteomes" id="UP000054304"/>
    </source>
</evidence>
<dbReference type="RefSeq" id="XP_022630702.1">
    <property type="nucleotide sequence ID" value="XM_022773944.1"/>
</dbReference>
<evidence type="ECO:0000256" key="1">
    <source>
        <dbReference type="SAM" id="SignalP"/>
    </source>
</evidence>
<dbReference type="OrthoDB" id="10350296at2759"/>
<reference evidence="2 3" key="1">
    <citation type="submission" date="2014-12" db="EMBL/GenBank/DDBJ databases">
        <authorList>
            <person name="Neuveglise Cecile"/>
        </authorList>
    </citation>
    <scope>NUCLEOTIDE SEQUENCE [LARGE SCALE GENOMIC DNA]</scope>
    <source>
        <strain evidence="2 3">CBS 12615</strain>
    </source>
</reference>
<dbReference type="Proteomes" id="UP000054304">
    <property type="component" value="Unassembled WGS sequence"/>
</dbReference>
<keyword evidence="3" id="KW-1185">Reference proteome</keyword>
<evidence type="ECO:0000313" key="2">
    <source>
        <dbReference type="EMBL" id="CEP64496.1"/>
    </source>
</evidence>
<dbReference type="AlphaFoldDB" id="A0A0C7NDV4"/>
<organism evidence="2 3">
    <name type="scientific">Lachancea lanzarotensis</name>
    <dbReference type="NCBI Taxonomy" id="1245769"/>
    <lineage>
        <taxon>Eukaryota</taxon>
        <taxon>Fungi</taxon>
        <taxon>Dikarya</taxon>
        <taxon>Ascomycota</taxon>
        <taxon>Saccharomycotina</taxon>
        <taxon>Saccharomycetes</taxon>
        <taxon>Saccharomycetales</taxon>
        <taxon>Saccharomycetaceae</taxon>
        <taxon>Lachancea</taxon>
    </lineage>
</organism>
<protein>
    <submittedName>
        <fullName evidence="2">LALA0S12e00122g1_1</fullName>
    </submittedName>
</protein>
<proteinExistence type="predicted"/>
<dbReference type="GeneID" id="34688049"/>
<accession>A0A0C7NDV4</accession>
<keyword evidence="1" id="KW-0732">Signal</keyword>